<evidence type="ECO:0000313" key="10">
    <source>
        <dbReference type="Proteomes" id="UP000193689"/>
    </source>
</evidence>
<name>A0A1Y2DW68_9PEZI</name>
<dbReference type="AlphaFoldDB" id="A0A1Y2DW68"/>
<dbReference type="Gene3D" id="3.40.50.12710">
    <property type="match status" value="1"/>
</dbReference>
<dbReference type="Pfam" id="PF02636">
    <property type="entry name" value="Methyltransf_28"/>
    <property type="match status" value="1"/>
</dbReference>
<dbReference type="GO" id="GO:0035243">
    <property type="term" value="F:protein-arginine omega-N symmetric methyltransferase activity"/>
    <property type="evidence" value="ECO:0007669"/>
    <property type="project" value="UniProtKB-EC"/>
</dbReference>
<dbReference type="GO" id="GO:0005739">
    <property type="term" value="C:mitochondrion"/>
    <property type="evidence" value="ECO:0007669"/>
    <property type="project" value="UniProtKB-SubCell"/>
</dbReference>
<dbReference type="SUPFAM" id="SSF53335">
    <property type="entry name" value="S-adenosyl-L-methionine-dependent methyltransferases"/>
    <property type="match status" value="1"/>
</dbReference>
<feature type="region of interest" description="Disordered" evidence="8">
    <location>
        <begin position="188"/>
        <end position="250"/>
    </location>
</feature>
<proteinExistence type="inferred from homology"/>
<accession>A0A1Y2DW68</accession>
<dbReference type="GeneID" id="63780221"/>
<dbReference type="FunFam" id="3.40.50.12710:FF:000004">
    <property type="entry name" value="Protein arginine methyltransferase NDUFAF7"/>
    <property type="match status" value="1"/>
</dbReference>
<comment type="subcellular location">
    <subcellularLocation>
        <location evidence="1 7">Mitochondrion</location>
    </subcellularLocation>
</comment>
<dbReference type="OrthoDB" id="5595109at2759"/>
<comment type="caution">
    <text evidence="9">The sequence shown here is derived from an EMBL/GenBank/DDBJ whole genome shotgun (WGS) entry which is preliminary data.</text>
</comment>
<dbReference type="PANTHER" id="PTHR12049">
    <property type="entry name" value="PROTEIN ARGININE METHYLTRANSFERASE NDUFAF7, MITOCHONDRIAL"/>
    <property type="match status" value="1"/>
</dbReference>
<dbReference type="PANTHER" id="PTHR12049:SF7">
    <property type="entry name" value="PROTEIN ARGININE METHYLTRANSFERASE NDUFAF7, MITOCHONDRIAL"/>
    <property type="match status" value="1"/>
</dbReference>
<dbReference type="InterPro" id="IPR003788">
    <property type="entry name" value="NDUFAF7"/>
</dbReference>
<evidence type="ECO:0000313" key="9">
    <source>
        <dbReference type="EMBL" id="ORY63540.1"/>
    </source>
</evidence>
<evidence type="ECO:0000256" key="3">
    <source>
        <dbReference type="ARBA" id="ARBA00022603"/>
    </source>
</evidence>
<comment type="catalytic activity">
    <reaction evidence="6 7">
        <text>L-arginyl-[protein] + 2 S-adenosyl-L-methionine = N(omega),N(omega)'-dimethyl-L-arginyl-[protein] + 2 S-adenosyl-L-homocysteine + 2 H(+)</text>
        <dbReference type="Rhea" id="RHEA:48108"/>
        <dbReference type="Rhea" id="RHEA-COMP:10532"/>
        <dbReference type="Rhea" id="RHEA-COMP:11992"/>
        <dbReference type="ChEBI" id="CHEBI:15378"/>
        <dbReference type="ChEBI" id="CHEBI:29965"/>
        <dbReference type="ChEBI" id="CHEBI:57856"/>
        <dbReference type="ChEBI" id="CHEBI:59789"/>
        <dbReference type="ChEBI" id="CHEBI:88221"/>
        <dbReference type="EC" id="2.1.1.320"/>
    </reaction>
</comment>
<sequence>MQTTGPITLASYMRMCLTSDVGGYYTGALEEGRDQFGRKGDFITSPEISQVFGELIGIWFVAEWMSQGKPKQGVELVEVGPGRGTLMDDMLRTIRNFPDMAGSIDAVYMVEASRELRIAQKNLLCGEDAPMSESKSGYHSTCKYLDVPIVWMETIRSLPRDPNRTPFIVAHEFFDALPIHAFQVVEVPPPQQTTPSPSNSRAAPSEPKSPTLQWREMVVAPTPLGSTHTSLGTPKSEQHSGPPPEFQLTLSPTSTRHALYLPESSPRYRVLKSTPTSLIEVCPDASLYASNFAARIGGSPQHPKPKPSGAALILDYGPANTIPVNSLRGIRKHQRVSPFSEPGLVDLSADVDFMGIAEAAMKSSEGVEVHGPVEQSDFLEAMGIRQRAEMLVKKAGDGARAREIEGAWKRLVDRTPGGMGKVYKALAILPENGGKRRPVGFGGDIGG</sequence>
<evidence type="ECO:0000256" key="5">
    <source>
        <dbReference type="ARBA" id="ARBA00023128"/>
    </source>
</evidence>
<dbReference type="EMBL" id="MCFJ01000008">
    <property type="protein sequence ID" value="ORY63540.1"/>
    <property type="molecule type" value="Genomic_DNA"/>
</dbReference>
<comment type="function">
    <text evidence="7">Arginine methyltransferase involved in the assembly or stability of mitochondrial NADH:ubiquinone oxidoreductase complex (complex I).</text>
</comment>
<dbReference type="GO" id="GO:0032259">
    <property type="term" value="P:methylation"/>
    <property type="evidence" value="ECO:0007669"/>
    <property type="project" value="UniProtKB-KW"/>
</dbReference>
<dbReference type="InterPro" id="IPR038375">
    <property type="entry name" value="NDUFAF7_sf"/>
</dbReference>
<evidence type="ECO:0000256" key="1">
    <source>
        <dbReference type="ARBA" id="ARBA00004173"/>
    </source>
</evidence>
<evidence type="ECO:0000256" key="8">
    <source>
        <dbReference type="SAM" id="MobiDB-lite"/>
    </source>
</evidence>
<protein>
    <recommendedName>
        <fullName evidence="7">Protein arginine methyltransferase NDUFAF7</fullName>
        <ecNumber evidence="7">2.1.1.320</ecNumber>
    </recommendedName>
</protein>
<dbReference type="Proteomes" id="UP000193689">
    <property type="component" value="Unassembled WGS sequence"/>
</dbReference>
<dbReference type="GO" id="GO:0032981">
    <property type="term" value="P:mitochondrial respiratory chain complex I assembly"/>
    <property type="evidence" value="ECO:0007669"/>
    <property type="project" value="TreeGrafter"/>
</dbReference>
<keyword evidence="10" id="KW-1185">Reference proteome</keyword>
<evidence type="ECO:0000256" key="7">
    <source>
        <dbReference type="RuleBase" id="RU364114"/>
    </source>
</evidence>
<dbReference type="InterPro" id="IPR029063">
    <property type="entry name" value="SAM-dependent_MTases_sf"/>
</dbReference>
<dbReference type="STRING" id="1141098.A0A1Y2DW68"/>
<keyword evidence="4 7" id="KW-0808">Transferase</keyword>
<gene>
    <name evidence="9" type="ORF">BCR38DRAFT_486276</name>
</gene>
<dbReference type="RefSeq" id="XP_040715197.1">
    <property type="nucleotide sequence ID" value="XM_040864009.1"/>
</dbReference>
<dbReference type="EC" id="2.1.1.320" evidence="7"/>
<dbReference type="InParanoid" id="A0A1Y2DW68"/>
<evidence type="ECO:0000256" key="2">
    <source>
        <dbReference type="ARBA" id="ARBA00005891"/>
    </source>
</evidence>
<reference evidence="9 10" key="1">
    <citation type="submission" date="2016-07" db="EMBL/GenBank/DDBJ databases">
        <title>Pervasive Adenine N6-methylation of Active Genes in Fungi.</title>
        <authorList>
            <consortium name="DOE Joint Genome Institute"/>
            <person name="Mondo S.J."/>
            <person name="Dannebaum R.O."/>
            <person name="Kuo R.C."/>
            <person name="Labutti K."/>
            <person name="Haridas S."/>
            <person name="Kuo A."/>
            <person name="Salamov A."/>
            <person name="Ahrendt S.R."/>
            <person name="Lipzen A."/>
            <person name="Sullivan W."/>
            <person name="Andreopoulos W.B."/>
            <person name="Clum A."/>
            <person name="Lindquist E."/>
            <person name="Daum C."/>
            <person name="Ramamoorthy G.K."/>
            <person name="Gryganskyi A."/>
            <person name="Culley D."/>
            <person name="Magnuson J.K."/>
            <person name="James T.Y."/>
            <person name="O'Malley M.A."/>
            <person name="Stajich J.E."/>
            <person name="Spatafora J.W."/>
            <person name="Visel A."/>
            <person name="Grigoriev I.V."/>
        </authorList>
    </citation>
    <scope>NUCLEOTIDE SEQUENCE [LARGE SCALE GENOMIC DNA]</scope>
    <source>
        <strain evidence="9 10">CBS 129021</strain>
    </source>
</reference>
<feature type="compositionally biased region" description="Polar residues" evidence="8">
    <location>
        <begin position="224"/>
        <end position="235"/>
    </location>
</feature>
<evidence type="ECO:0000256" key="6">
    <source>
        <dbReference type="ARBA" id="ARBA00048612"/>
    </source>
</evidence>
<keyword evidence="3 7" id="KW-0489">Methyltransferase</keyword>
<keyword evidence="5 7" id="KW-0496">Mitochondrion</keyword>
<comment type="similarity">
    <text evidence="2 7">Belongs to the NDUFAF7 family.</text>
</comment>
<evidence type="ECO:0000256" key="4">
    <source>
        <dbReference type="ARBA" id="ARBA00022679"/>
    </source>
</evidence>
<organism evidence="9 10">
    <name type="scientific">Pseudomassariella vexata</name>
    <dbReference type="NCBI Taxonomy" id="1141098"/>
    <lineage>
        <taxon>Eukaryota</taxon>
        <taxon>Fungi</taxon>
        <taxon>Dikarya</taxon>
        <taxon>Ascomycota</taxon>
        <taxon>Pezizomycotina</taxon>
        <taxon>Sordariomycetes</taxon>
        <taxon>Xylariomycetidae</taxon>
        <taxon>Amphisphaeriales</taxon>
        <taxon>Pseudomassariaceae</taxon>
        <taxon>Pseudomassariella</taxon>
    </lineage>
</organism>